<reference evidence="2" key="1">
    <citation type="submission" date="2023-10" db="EMBL/GenBank/DDBJ databases">
        <authorList>
            <person name="Chen Y."/>
            <person name="Shah S."/>
            <person name="Dougan E. K."/>
            <person name="Thang M."/>
            <person name="Chan C."/>
        </authorList>
    </citation>
    <scope>NUCLEOTIDE SEQUENCE [LARGE SCALE GENOMIC DNA]</scope>
</reference>
<accession>A0ABN9QWC5</accession>
<name>A0ABN9QWC5_9DINO</name>
<gene>
    <name evidence="2" type="ORF">PCOR1329_LOCUS14089</name>
</gene>
<dbReference type="EMBL" id="CAUYUJ010004193">
    <property type="protein sequence ID" value="CAK0808509.1"/>
    <property type="molecule type" value="Genomic_DNA"/>
</dbReference>
<evidence type="ECO:0000313" key="2">
    <source>
        <dbReference type="EMBL" id="CAK0808509.1"/>
    </source>
</evidence>
<keyword evidence="3" id="KW-1185">Reference proteome</keyword>
<protein>
    <recommendedName>
        <fullName evidence="4">RNA helicase</fullName>
    </recommendedName>
</protein>
<feature type="region of interest" description="Disordered" evidence="1">
    <location>
        <begin position="82"/>
        <end position="102"/>
    </location>
</feature>
<dbReference type="Proteomes" id="UP001189429">
    <property type="component" value="Unassembled WGS sequence"/>
</dbReference>
<evidence type="ECO:0008006" key="4">
    <source>
        <dbReference type="Google" id="ProtNLM"/>
    </source>
</evidence>
<evidence type="ECO:0000256" key="1">
    <source>
        <dbReference type="SAM" id="MobiDB-lite"/>
    </source>
</evidence>
<sequence length="251" mass="27405">MFVPAAELVKRKGDEAFQEAAAGGEEDDSKGVSKLHQVFAKLVLQHEDVIRNGARDDNVVACFREDAQIAIALEAGAQHYKSEGQKAQEKAEADQTEYRGHPLGKRPDAFLKMLLYRLNEAVTLKNAEVQAAIKQGPSPDEALAAVQVLAKWSAKAQDKEDRVVATRCFKVSVASEEEGKPATIKWVFATNSHPELREALFRLRANGGLRAAGILLDFDSAPRSKAAKQLEQMVFKKGGGRGKGAKKARKK</sequence>
<proteinExistence type="predicted"/>
<evidence type="ECO:0000313" key="3">
    <source>
        <dbReference type="Proteomes" id="UP001189429"/>
    </source>
</evidence>
<comment type="caution">
    <text evidence="2">The sequence shown here is derived from an EMBL/GenBank/DDBJ whole genome shotgun (WGS) entry which is preliminary data.</text>
</comment>
<organism evidence="2 3">
    <name type="scientific">Prorocentrum cordatum</name>
    <dbReference type="NCBI Taxonomy" id="2364126"/>
    <lineage>
        <taxon>Eukaryota</taxon>
        <taxon>Sar</taxon>
        <taxon>Alveolata</taxon>
        <taxon>Dinophyceae</taxon>
        <taxon>Prorocentrales</taxon>
        <taxon>Prorocentraceae</taxon>
        <taxon>Prorocentrum</taxon>
    </lineage>
</organism>